<dbReference type="NCBIfam" id="NF003194">
    <property type="entry name" value="PRK04164.1-5"/>
    <property type="match status" value="1"/>
</dbReference>
<evidence type="ECO:0000256" key="4">
    <source>
        <dbReference type="ARBA" id="ARBA00022989"/>
    </source>
</evidence>
<evidence type="ECO:0000256" key="2">
    <source>
        <dbReference type="ARBA" id="ARBA00022475"/>
    </source>
</evidence>
<evidence type="ECO:0000256" key="5">
    <source>
        <dbReference type="ARBA" id="ARBA00023136"/>
    </source>
</evidence>
<evidence type="ECO:0000313" key="10">
    <source>
        <dbReference type="Proteomes" id="UP000187074"/>
    </source>
</evidence>
<dbReference type="STRING" id="1401.BK123_26295"/>
<keyword evidence="2 6" id="KW-1003">Cell membrane</keyword>
<comment type="caution">
    <text evidence="9">The sequence shown here is derived from an EMBL/GenBank/DDBJ whole genome shotgun (WGS) entry which is preliminary data.</text>
</comment>
<name>A0A1R1AUV3_PAELA</name>
<evidence type="ECO:0000313" key="9">
    <source>
        <dbReference type="EMBL" id="OME89285.1"/>
    </source>
</evidence>
<evidence type="ECO:0000259" key="8">
    <source>
        <dbReference type="Pfam" id="PF18955"/>
    </source>
</evidence>
<organism evidence="9 10">
    <name type="scientific">Paenibacillus lautus</name>
    <name type="common">Bacillus lautus</name>
    <dbReference type="NCBI Taxonomy" id="1401"/>
    <lineage>
        <taxon>Bacteria</taxon>
        <taxon>Bacillati</taxon>
        <taxon>Bacillota</taxon>
        <taxon>Bacilli</taxon>
        <taxon>Bacillales</taxon>
        <taxon>Paenibacillaceae</taxon>
        <taxon>Paenibacillus</taxon>
    </lineage>
</organism>
<evidence type="ECO:0000256" key="3">
    <source>
        <dbReference type="ARBA" id="ARBA00022692"/>
    </source>
</evidence>
<dbReference type="PANTHER" id="PTHR40060">
    <property type="entry name" value="UPF0316 PROTEIN YEBE"/>
    <property type="match status" value="1"/>
</dbReference>
<keyword evidence="3 6" id="KW-0812">Transmembrane</keyword>
<dbReference type="PANTHER" id="PTHR40060:SF1">
    <property type="entry name" value="UPF0316 PROTEIN YEBE"/>
    <property type="match status" value="1"/>
</dbReference>
<dbReference type="AlphaFoldDB" id="A0A1R1AUV3"/>
<dbReference type="GO" id="GO:0005886">
    <property type="term" value="C:plasma membrane"/>
    <property type="evidence" value="ECO:0007669"/>
    <property type="project" value="UniProtKB-SubCell"/>
</dbReference>
<feature type="domain" description="DUF5698" evidence="8">
    <location>
        <begin position="23"/>
        <end position="78"/>
    </location>
</feature>
<comment type="subcellular location">
    <subcellularLocation>
        <location evidence="1 6">Cell membrane</location>
        <topology evidence="1 6">Multi-pass membrane protein</topology>
    </subcellularLocation>
</comment>
<accession>A0A1R1AUV3</accession>
<dbReference type="Proteomes" id="UP000187074">
    <property type="component" value="Unassembled WGS sequence"/>
</dbReference>
<dbReference type="HAMAP" id="MF_01515">
    <property type="entry name" value="UPF0316"/>
    <property type="match status" value="1"/>
</dbReference>
<feature type="domain" description="DUF2179" evidence="7">
    <location>
        <begin position="112"/>
        <end position="164"/>
    </location>
</feature>
<keyword evidence="4 6" id="KW-1133">Transmembrane helix</keyword>
<feature type="transmembrane region" description="Helical" evidence="6">
    <location>
        <begin position="6"/>
        <end position="27"/>
    </location>
</feature>
<dbReference type="Pfam" id="PF10035">
    <property type="entry name" value="DUF2179"/>
    <property type="match status" value="1"/>
</dbReference>
<reference evidence="9 10" key="1">
    <citation type="submission" date="2016-11" db="EMBL/GenBank/DDBJ databases">
        <title>Paenibacillus species isolates.</title>
        <authorList>
            <person name="Beno S.M."/>
        </authorList>
    </citation>
    <scope>NUCLEOTIDE SEQUENCE [LARGE SCALE GENOMIC DNA]</scope>
    <source>
        <strain evidence="9 10">FSL F4-0100</strain>
    </source>
</reference>
<dbReference type="InterPro" id="IPR044035">
    <property type="entry name" value="DUF5698"/>
</dbReference>
<protein>
    <recommendedName>
        <fullName evidence="6">UPF0316 protein BK123_26295</fullName>
    </recommendedName>
</protein>
<evidence type="ECO:0000256" key="1">
    <source>
        <dbReference type="ARBA" id="ARBA00004651"/>
    </source>
</evidence>
<feature type="transmembrane region" description="Helical" evidence="6">
    <location>
        <begin position="34"/>
        <end position="55"/>
    </location>
</feature>
<evidence type="ECO:0000259" key="7">
    <source>
        <dbReference type="Pfam" id="PF10035"/>
    </source>
</evidence>
<dbReference type="InterPro" id="IPR022930">
    <property type="entry name" value="UPF0316"/>
</dbReference>
<evidence type="ECO:0000256" key="6">
    <source>
        <dbReference type="HAMAP-Rule" id="MF_01515"/>
    </source>
</evidence>
<keyword evidence="5 6" id="KW-0472">Membrane</keyword>
<proteinExistence type="inferred from homology"/>
<dbReference type="Pfam" id="PF18955">
    <property type="entry name" value="DUF5698"/>
    <property type="match status" value="1"/>
</dbReference>
<gene>
    <name evidence="9" type="ORF">BK123_26295</name>
</gene>
<dbReference type="RefSeq" id="WP_076325312.1">
    <property type="nucleotide sequence ID" value="NZ_JBCMZZ010000022.1"/>
</dbReference>
<dbReference type="InterPro" id="IPR019264">
    <property type="entry name" value="DUF2179"/>
</dbReference>
<sequence>MISLTLIGSIIGINVVYVSIFSLRLILMIKGRRGIASLLAMLEVFVYLLGLNLVLQNLDNPFNMAAYCLGFGLGVYAGSRIEEYLALGYIVVQVIVNSVETNLAMNLREKGYGVTAWEADGKDGKRLVLQVLVKRKNERRLMESLSKMSPQAFIISHEPKSFKGGFWVRLTEGRKLKL</sequence>
<comment type="similarity">
    <text evidence="6">Belongs to the UPF0316 family.</text>
</comment>
<dbReference type="OrthoDB" id="48231at2"/>
<dbReference type="CDD" id="cd16381">
    <property type="entry name" value="YitT_C_like_1"/>
    <property type="match status" value="1"/>
</dbReference>
<dbReference type="EMBL" id="MRTF01000010">
    <property type="protein sequence ID" value="OME89285.1"/>
    <property type="molecule type" value="Genomic_DNA"/>
</dbReference>